<reference evidence="5 6" key="2">
    <citation type="submission" date="2018-11" db="EMBL/GenBank/DDBJ databases">
        <authorList>
            <consortium name="Pathogen Informatics"/>
        </authorList>
    </citation>
    <scope>NUCLEOTIDE SEQUENCE [LARGE SCALE GENOMIC DNA]</scope>
</reference>
<evidence type="ECO:0000256" key="1">
    <source>
        <dbReference type="ARBA" id="ARBA00022737"/>
    </source>
</evidence>
<dbReference type="GO" id="GO:0042302">
    <property type="term" value="F:structural constituent of cuticle"/>
    <property type="evidence" value="ECO:0007669"/>
    <property type="project" value="InterPro"/>
</dbReference>
<feature type="domain" description="Nematode cuticle collagen N-terminal" evidence="4">
    <location>
        <begin position="17"/>
        <end position="67"/>
    </location>
</feature>
<dbReference type="InterPro" id="IPR002486">
    <property type="entry name" value="Col_cuticle_N"/>
</dbReference>
<protein>
    <submittedName>
        <fullName evidence="7">Col_cuticle_N domain-containing protein</fullName>
    </submittedName>
</protein>
<keyword evidence="6" id="KW-1185">Reference proteome</keyword>
<dbReference type="Pfam" id="PF01484">
    <property type="entry name" value="Col_cuticle_N"/>
    <property type="match status" value="1"/>
</dbReference>
<keyword evidence="3" id="KW-0812">Transmembrane</keyword>
<keyword evidence="1" id="KW-0677">Repeat</keyword>
<reference evidence="7" key="1">
    <citation type="submission" date="2017-02" db="UniProtKB">
        <authorList>
            <consortium name="WormBaseParasite"/>
        </authorList>
    </citation>
    <scope>IDENTIFICATION</scope>
</reference>
<name>A0A0R3QS20_9BILA</name>
<feature type="region of interest" description="Disordered" evidence="2">
    <location>
        <begin position="124"/>
        <end position="152"/>
    </location>
</feature>
<keyword evidence="3" id="KW-1133">Transmembrane helix</keyword>
<dbReference type="WBParaSite" id="BTMF_0001052201-mRNA-1">
    <property type="protein sequence ID" value="BTMF_0001052201-mRNA-1"/>
    <property type="gene ID" value="BTMF_0001052201"/>
</dbReference>
<dbReference type="PANTHER" id="PTHR24637">
    <property type="entry name" value="COLLAGEN"/>
    <property type="match status" value="1"/>
</dbReference>
<feature type="transmembrane region" description="Helical" evidence="3">
    <location>
        <begin position="17"/>
        <end position="45"/>
    </location>
</feature>
<evidence type="ECO:0000259" key="4">
    <source>
        <dbReference type="SMART" id="SM01088"/>
    </source>
</evidence>
<evidence type="ECO:0000256" key="3">
    <source>
        <dbReference type="SAM" id="Phobius"/>
    </source>
</evidence>
<proteinExistence type="predicted"/>
<evidence type="ECO:0000313" key="6">
    <source>
        <dbReference type="Proteomes" id="UP000280834"/>
    </source>
</evidence>
<gene>
    <name evidence="5" type="ORF">BTMF_LOCUS8556</name>
</gene>
<dbReference type="Proteomes" id="UP000280834">
    <property type="component" value="Unassembled WGS sequence"/>
</dbReference>
<organism evidence="7">
    <name type="scientific">Brugia timori</name>
    <dbReference type="NCBI Taxonomy" id="42155"/>
    <lineage>
        <taxon>Eukaryota</taxon>
        <taxon>Metazoa</taxon>
        <taxon>Ecdysozoa</taxon>
        <taxon>Nematoda</taxon>
        <taxon>Chromadorea</taxon>
        <taxon>Rhabditida</taxon>
        <taxon>Spirurina</taxon>
        <taxon>Spiruromorpha</taxon>
        <taxon>Filarioidea</taxon>
        <taxon>Onchocercidae</taxon>
        <taxon>Brugia</taxon>
    </lineage>
</organism>
<evidence type="ECO:0000256" key="2">
    <source>
        <dbReference type="SAM" id="MobiDB-lite"/>
    </source>
</evidence>
<dbReference type="EMBL" id="UZAG01016475">
    <property type="protein sequence ID" value="VDO28634.1"/>
    <property type="molecule type" value="Genomic_DNA"/>
</dbReference>
<dbReference type="PANTHER" id="PTHR24637:SF428">
    <property type="entry name" value="SCAVENGER RECEPTOR CLASS A MEMBER 3"/>
    <property type="match status" value="1"/>
</dbReference>
<dbReference type="AlphaFoldDB" id="A0A0R3QS20"/>
<evidence type="ECO:0000313" key="7">
    <source>
        <dbReference type="WBParaSite" id="BTMF_0001052201-mRNA-1"/>
    </source>
</evidence>
<dbReference type="SMART" id="SM01088">
    <property type="entry name" value="Col_cuticle_N"/>
    <property type="match status" value="1"/>
</dbReference>
<keyword evidence="3" id="KW-0472">Membrane</keyword>
<evidence type="ECO:0000313" key="5">
    <source>
        <dbReference type="EMBL" id="VDO28634.1"/>
    </source>
</evidence>
<sequence>MIFGKASPPEHQLRQSAFLAVTISTVAVITSIITLPMLYSFIIIFQSHLFREIEYCKARTRDINIEFSLLSNKASDISNDRMKRQHSNYGINSNGPSIFDQYPQLSLNTNHKLSSRSFCSCQQGSVGQSGAPGDNGPPGVDGMPGTDGNNGRDAKILVVLEKESGCFVCPQGPRGVPG</sequence>
<accession>A0A0R3QS20</accession>
<dbReference type="STRING" id="42155.A0A0R3QS20"/>